<dbReference type="AlphaFoldDB" id="A0A942EC90"/>
<feature type="non-terminal residue" evidence="2">
    <location>
        <position position="1"/>
    </location>
</feature>
<evidence type="ECO:0000313" key="3">
    <source>
        <dbReference type="Proteomes" id="UP000680348"/>
    </source>
</evidence>
<protein>
    <submittedName>
        <fullName evidence="2">Saccharopine dehydrogenase NADP-binding domain-containing protein</fullName>
    </submittedName>
</protein>
<keyword evidence="3" id="KW-1185">Reference proteome</keyword>
<dbReference type="Pfam" id="PF03435">
    <property type="entry name" value="Sacchrp_dh_NADP"/>
    <property type="match status" value="1"/>
</dbReference>
<name>A0A942EC90_9HYPH</name>
<dbReference type="InterPro" id="IPR005097">
    <property type="entry name" value="Sacchrp_dh_NADP-bd"/>
</dbReference>
<dbReference type="Gene3D" id="3.40.50.720">
    <property type="entry name" value="NAD(P)-binding Rossmann-like Domain"/>
    <property type="match status" value="1"/>
</dbReference>
<sequence length="36" mass="3730">KKHVLIIGAGGVAQVVAHKCAQNNDVLGDIHIASRP</sequence>
<gene>
    <name evidence="2" type="ORF">KEU06_28430</name>
</gene>
<dbReference type="SUPFAM" id="SSF51735">
    <property type="entry name" value="NAD(P)-binding Rossmann-fold domains"/>
    <property type="match status" value="1"/>
</dbReference>
<feature type="domain" description="Saccharopine dehydrogenase NADP binding" evidence="1">
    <location>
        <begin position="4"/>
        <end position="35"/>
    </location>
</feature>
<comment type="caution">
    <text evidence="2">The sequence shown here is derived from an EMBL/GenBank/DDBJ whole genome shotgun (WGS) entry which is preliminary data.</text>
</comment>
<dbReference type="Proteomes" id="UP000680348">
    <property type="component" value="Unassembled WGS sequence"/>
</dbReference>
<accession>A0A942EC90</accession>
<proteinExistence type="predicted"/>
<evidence type="ECO:0000259" key="1">
    <source>
        <dbReference type="Pfam" id="PF03435"/>
    </source>
</evidence>
<evidence type="ECO:0000313" key="2">
    <source>
        <dbReference type="EMBL" id="MBS3652512.1"/>
    </source>
</evidence>
<reference evidence="2" key="1">
    <citation type="submission" date="2021-04" db="EMBL/GenBank/DDBJ databases">
        <title>Pseudaminobacter soli sp. nov., isolated from paddy soil contaminated by heavy metals.</title>
        <authorList>
            <person name="Zhang K."/>
        </authorList>
    </citation>
    <scope>NUCLEOTIDE SEQUENCE</scope>
    <source>
        <strain evidence="2">19-2017</strain>
    </source>
</reference>
<dbReference type="InterPro" id="IPR036291">
    <property type="entry name" value="NAD(P)-bd_dom_sf"/>
</dbReference>
<dbReference type="EMBL" id="JAGWCR010000029">
    <property type="protein sequence ID" value="MBS3652512.1"/>
    <property type="molecule type" value="Genomic_DNA"/>
</dbReference>
<organism evidence="2 3">
    <name type="scientific">Pseudaminobacter soli</name>
    <name type="common">ex Zhang et al. 2022</name>
    <dbReference type="NCBI Taxonomy" id="2831468"/>
    <lineage>
        <taxon>Bacteria</taxon>
        <taxon>Pseudomonadati</taxon>
        <taxon>Pseudomonadota</taxon>
        <taxon>Alphaproteobacteria</taxon>
        <taxon>Hyphomicrobiales</taxon>
        <taxon>Phyllobacteriaceae</taxon>
        <taxon>Pseudaminobacter</taxon>
    </lineage>
</organism>